<keyword evidence="3" id="KW-1185">Reference proteome</keyword>
<feature type="domain" description="DUF6473" evidence="1">
    <location>
        <begin position="1"/>
        <end position="275"/>
    </location>
</feature>
<evidence type="ECO:0000313" key="2">
    <source>
        <dbReference type="EMBL" id="MBD3665947.1"/>
    </source>
</evidence>
<dbReference type="Proteomes" id="UP000635142">
    <property type="component" value="Unassembled WGS sequence"/>
</dbReference>
<name>A0A927HFK8_9RHOB</name>
<evidence type="ECO:0000313" key="3">
    <source>
        <dbReference type="Proteomes" id="UP000635142"/>
    </source>
</evidence>
<accession>A0A927HFK8</accession>
<reference evidence="2" key="1">
    <citation type="submission" date="2020-08" db="EMBL/GenBank/DDBJ databases">
        <title>Sulfitobacter aestuariivivens sp. nov., isolated from a tidal flat.</title>
        <authorList>
            <person name="Park S."/>
            <person name="Yoon J.-H."/>
        </authorList>
    </citation>
    <scope>NUCLEOTIDE SEQUENCE</scope>
    <source>
        <strain evidence="2">TSTF-M16</strain>
    </source>
</reference>
<gene>
    <name evidence="2" type="ORF">H9Q16_18575</name>
</gene>
<dbReference type="AlphaFoldDB" id="A0A927HFK8"/>
<protein>
    <recommendedName>
        <fullName evidence="1">DUF6473 domain-containing protein</fullName>
    </recommendedName>
</protein>
<organism evidence="2 3">
    <name type="scientific">Sulfitobacter aestuariivivens</name>
    <dbReference type="NCBI Taxonomy" id="2766981"/>
    <lineage>
        <taxon>Bacteria</taxon>
        <taxon>Pseudomonadati</taxon>
        <taxon>Pseudomonadota</taxon>
        <taxon>Alphaproteobacteria</taxon>
        <taxon>Rhodobacterales</taxon>
        <taxon>Roseobacteraceae</taxon>
        <taxon>Sulfitobacter</taxon>
    </lineage>
</organism>
<proteinExistence type="predicted"/>
<evidence type="ECO:0000259" key="1">
    <source>
        <dbReference type="Pfam" id="PF20078"/>
    </source>
</evidence>
<sequence>MTYDVLGAGALDYLPCRYGTSRLLFRGPRRNLSKPFAAFIGGTETYGKFIEKPFPALIEEEIGLTCANFGTINAGVDVFLHDPFVVEATGDARVTVMQIMGTQNMSNRFYSVHPRRNDRFVKASVLLSTIYREVDFSEFHFNKHMLKTLLDISQDRFDVVRSELQQAWVARMRMMLSQFSGKVVLVWFANHAPARGRAASIALGDDPLFVTREMVDEIAPLATEYVEVTASKEAMEAGTDGMVFSQMETLAAQQMLGPKAHQEVATAVCKAMKSLM</sequence>
<dbReference type="InterPro" id="IPR045524">
    <property type="entry name" value="DUF6473"/>
</dbReference>
<dbReference type="Pfam" id="PF20078">
    <property type="entry name" value="DUF6473"/>
    <property type="match status" value="1"/>
</dbReference>
<dbReference type="RefSeq" id="WP_191076977.1">
    <property type="nucleotide sequence ID" value="NZ_JACTAG010000003.1"/>
</dbReference>
<comment type="caution">
    <text evidence="2">The sequence shown here is derived from an EMBL/GenBank/DDBJ whole genome shotgun (WGS) entry which is preliminary data.</text>
</comment>
<dbReference type="EMBL" id="JACTAG010000003">
    <property type="protein sequence ID" value="MBD3665947.1"/>
    <property type="molecule type" value="Genomic_DNA"/>
</dbReference>